<proteinExistence type="predicted"/>
<gene>
    <name evidence="1" type="ORF">SNAT2548_LOCUS8615</name>
</gene>
<dbReference type="Proteomes" id="UP000604046">
    <property type="component" value="Unassembled WGS sequence"/>
</dbReference>
<name>A0A812K934_9DINO</name>
<reference evidence="1" key="1">
    <citation type="submission" date="2021-02" db="EMBL/GenBank/DDBJ databases">
        <authorList>
            <person name="Dougan E. K."/>
            <person name="Rhodes N."/>
            <person name="Thang M."/>
            <person name="Chan C."/>
        </authorList>
    </citation>
    <scope>NUCLEOTIDE SEQUENCE</scope>
</reference>
<protein>
    <submittedName>
        <fullName evidence="1">Uncharacterized protein</fullName>
    </submittedName>
</protein>
<comment type="caution">
    <text evidence="1">The sequence shown here is derived from an EMBL/GenBank/DDBJ whole genome shotgun (WGS) entry which is preliminary data.</text>
</comment>
<organism evidence="1 2">
    <name type="scientific">Symbiodinium natans</name>
    <dbReference type="NCBI Taxonomy" id="878477"/>
    <lineage>
        <taxon>Eukaryota</taxon>
        <taxon>Sar</taxon>
        <taxon>Alveolata</taxon>
        <taxon>Dinophyceae</taxon>
        <taxon>Suessiales</taxon>
        <taxon>Symbiodiniaceae</taxon>
        <taxon>Symbiodinium</taxon>
    </lineage>
</organism>
<sequence>MGIPWTPSEFVQRASAAGHPNNIVDGVPDALATVIRKNSSKSPATLGQERTAMIRRWVSRANDLLDDETAFKQALPSHCGRVLAKNRLLVFKEMLHASSHGDTSLVGL</sequence>
<dbReference type="EMBL" id="CAJNDS010000646">
    <property type="protein sequence ID" value="CAE7224923.1"/>
    <property type="molecule type" value="Genomic_DNA"/>
</dbReference>
<keyword evidence="2" id="KW-1185">Reference proteome</keyword>
<evidence type="ECO:0000313" key="1">
    <source>
        <dbReference type="EMBL" id="CAE7224923.1"/>
    </source>
</evidence>
<dbReference type="AlphaFoldDB" id="A0A812K934"/>
<accession>A0A812K934</accession>
<evidence type="ECO:0000313" key="2">
    <source>
        <dbReference type="Proteomes" id="UP000604046"/>
    </source>
</evidence>